<evidence type="ECO:0000313" key="2">
    <source>
        <dbReference type="EMBL" id="KAK3609335.1"/>
    </source>
</evidence>
<comment type="caution">
    <text evidence="2">The sequence shown here is derived from an EMBL/GenBank/DDBJ whole genome shotgun (WGS) entry which is preliminary data.</text>
</comment>
<accession>A0AAE0TFA4</accession>
<evidence type="ECO:0000313" key="3">
    <source>
        <dbReference type="Proteomes" id="UP001195483"/>
    </source>
</evidence>
<dbReference type="Proteomes" id="UP001195483">
    <property type="component" value="Unassembled WGS sequence"/>
</dbReference>
<feature type="region of interest" description="Disordered" evidence="1">
    <location>
        <begin position="1"/>
        <end position="21"/>
    </location>
</feature>
<dbReference type="EMBL" id="JAEAOA010001473">
    <property type="protein sequence ID" value="KAK3609335.1"/>
    <property type="molecule type" value="Genomic_DNA"/>
</dbReference>
<reference evidence="2" key="2">
    <citation type="journal article" date="2021" name="Genome Biol. Evol.">
        <title>Developing a high-quality reference genome for a parasitic bivalve with doubly uniparental inheritance (Bivalvia: Unionida).</title>
        <authorList>
            <person name="Smith C.H."/>
        </authorList>
    </citation>
    <scope>NUCLEOTIDE SEQUENCE</scope>
    <source>
        <strain evidence="2">CHS0354</strain>
        <tissue evidence="2">Mantle</tissue>
    </source>
</reference>
<proteinExistence type="predicted"/>
<reference evidence="2" key="3">
    <citation type="submission" date="2023-05" db="EMBL/GenBank/DDBJ databases">
        <authorList>
            <person name="Smith C.H."/>
        </authorList>
    </citation>
    <scope>NUCLEOTIDE SEQUENCE</scope>
    <source>
        <strain evidence="2">CHS0354</strain>
        <tissue evidence="2">Mantle</tissue>
    </source>
</reference>
<reference evidence="2" key="1">
    <citation type="journal article" date="2021" name="Genome Biol. Evol.">
        <title>A High-Quality Reference Genome for a Parasitic Bivalve with Doubly Uniparental Inheritance (Bivalvia: Unionida).</title>
        <authorList>
            <person name="Smith C.H."/>
        </authorList>
    </citation>
    <scope>NUCLEOTIDE SEQUENCE</scope>
    <source>
        <strain evidence="2">CHS0354</strain>
    </source>
</reference>
<dbReference type="AlphaFoldDB" id="A0AAE0TFA4"/>
<organism evidence="2 3">
    <name type="scientific">Potamilus streckersoni</name>
    <dbReference type="NCBI Taxonomy" id="2493646"/>
    <lineage>
        <taxon>Eukaryota</taxon>
        <taxon>Metazoa</taxon>
        <taxon>Spiralia</taxon>
        <taxon>Lophotrochozoa</taxon>
        <taxon>Mollusca</taxon>
        <taxon>Bivalvia</taxon>
        <taxon>Autobranchia</taxon>
        <taxon>Heteroconchia</taxon>
        <taxon>Palaeoheterodonta</taxon>
        <taxon>Unionida</taxon>
        <taxon>Unionoidea</taxon>
        <taxon>Unionidae</taxon>
        <taxon>Ambleminae</taxon>
        <taxon>Lampsilini</taxon>
        <taxon>Potamilus</taxon>
    </lineage>
</organism>
<evidence type="ECO:0000256" key="1">
    <source>
        <dbReference type="SAM" id="MobiDB-lite"/>
    </source>
</evidence>
<gene>
    <name evidence="2" type="ORF">CHS0354_024877</name>
</gene>
<sequence length="98" mass="11213">MEGKYETLKSGHCPKYPTDRPRELSSWIPQLFITKLIEENLFRLYTVHSATFPSNGCISRFRMFSCEEVFSDLSGLILTDRSKVIPASGYTCLQEVIS</sequence>
<protein>
    <submittedName>
        <fullName evidence="2">Uncharacterized protein</fullName>
    </submittedName>
</protein>
<keyword evidence="3" id="KW-1185">Reference proteome</keyword>
<name>A0AAE0TFA4_9BIVA</name>